<accession>A0A2P2N4Y1</accession>
<name>A0A2P2N4Y1_RHIMU</name>
<proteinExistence type="predicted"/>
<evidence type="ECO:0000313" key="1">
    <source>
        <dbReference type="EMBL" id="MBX37510.1"/>
    </source>
</evidence>
<dbReference type="AlphaFoldDB" id="A0A2P2N4Y1"/>
<sequence length="18" mass="2239">MKTVYSKIPRENCQKRKE</sequence>
<organism evidence="1">
    <name type="scientific">Rhizophora mucronata</name>
    <name type="common">Asiatic mangrove</name>
    <dbReference type="NCBI Taxonomy" id="61149"/>
    <lineage>
        <taxon>Eukaryota</taxon>
        <taxon>Viridiplantae</taxon>
        <taxon>Streptophyta</taxon>
        <taxon>Embryophyta</taxon>
        <taxon>Tracheophyta</taxon>
        <taxon>Spermatophyta</taxon>
        <taxon>Magnoliopsida</taxon>
        <taxon>eudicotyledons</taxon>
        <taxon>Gunneridae</taxon>
        <taxon>Pentapetalae</taxon>
        <taxon>rosids</taxon>
        <taxon>fabids</taxon>
        <taxon>Malpighiales</taxon>
        <taxon>Rhizophoraceae</taxon>
        <taxon>Rhizophora</taxon>
    </lineage>
</organism>
<dbReference type="EMBL" id="GGEC01057026">
    <property type="protein sequence ID" value="MBX37510.1"/>
    <property type="molecule type" value="Transcribed_RNA"/>
</dbReference>
<protein>
    <submittedName>
        <fullName evidence="1">Uncharacterized protein</fullName>
    </submittedName>
</protein>
<reference evidence="1" key="1">
    <citation type="submission" date="2018-02" db="EMBL/GenBank/DDBJ databases">
        <title>Rhizophora mucronata_Transcriptome.</title>
        <authorList>
            <person name="Meera S.P."/>
            <person name="Sreeshan A."/>
            <person name="Augustine A."/>
        </authorList>
    </citation>
    <scope>NUCLEOTIDE SEQUENCE</scope>
    <source>
        <tissue evidence="1">Leaf</tissue>
    </source>
</reference>